<keyword evidence="1" id="KW-0479">Metal-binding</keyword>
<dbReference type="Pfam" id="PF05343">
    <property type="entry name" value="Peptidase_M42"/>
    <property type="match status" value="1"/>
</dbReference>
<dbReference type="Proteomes" id="UP001501126">
    <property type="component" value="Unassembled WGS sequence"/>
</dbReference>
<evidence type="ECO:0000313" key="5">
    <source>
        <dbReference type="Proteomes" id="UP001501126"/>
    </source>
</evidence>
<dbReference type="RefSeq" id="WP_343787210.1">
    <property type="nucleotide sequence ID" value="NZ_BAAAFH010000011.1"/>
</dbReference>
<protein>
    <recommendedName>
        <fullName evidence="6">Aminopeptidase</fullName>
    </recommendedName>
</protein>
<name>A0ABP3Y1Y1_9FLAO</name>
<evidence type="ECO:0000256" key="2">
    <source>
        <dbReference type="ARBA" id="ARBA00022801"/>
    </source>
</evidence>
<organism evidence="4 5">
    <name type="scientific">Wandonia haliotis</name>
    <dbReference type="NCBI Taxonomy" id="574963"/>
    <lineage>
        <taxon>Bacteria</taxon>
        <taxon>Pseudomonadati</taxon>
        <taxon>Bacteroidota</taxon>
        <taxon>Flavobacteriia</taxon>
        <taxon>Flavobacteriales</taxon>
        <taxon>Crocinitomicaceae</taxon>
        <taxon>Wandonia</taxon>
    </lineage>
</organism>
<dbReference type="InterPro" id="IPR051464">
    <property type="entry name" value="Peptidase_M42_aminopept"/>
</dbReference>
<reference evidence="5" key="1">
    <citation type="journal article" date="2019" name="Int. J. Syst. Evol. Microbiol.">
        <title>The Global Catalogue of Microorganisms (GCM) 10K type strain sequencing project: providing services to taxonomists for standard genome sequencing and annotation.</title>
        <authorList>
            <consortium name="The Broad Institute Genomics Platform"/>
            <consortium name="The Broad Institute Genome Sequencing Center for Infectious Disease"/>
            <person name="Wu L."/>
            <person name="Ma J."/>
        </authorList>
    </citation>
    <scope>NUCLEOTIDE SEQUENCE [LARGE SCALE GENOMIC DNA]</scope>
    <source>
        <strain evidence="5">JCM 16083</strain>
    </source>
</reference>
<gene>
    <name evidence="4" type="ORF">GCM10009118_19870</name>
</gene>
<keyword evidence="2" id="KW-0378">Hydrolase</keyword>
<comment type="similarity">
    <text evidence="3">Belongs to the peptidase M42 family.</text>
</comment>
<accession>A0ABP3Y1Y1</accession>
<dbReference type="PANTHER" id="PTHR32481:SF7">
    <property type="entry name" value="AMINOPEPTIDASE YHFE-RELATED"/>
    <property type="match status" value="1"/>
</dbReference>
<keyword evidence="5" id="KW-1185">Reference proteome</keyword>
<dbReference type="EMBL" id="BAAAFH010000011">
    <property type="protein sequence ID" value="GAA0875578.1"/>
    <property type="molecule type" value="Genomic_DNA"/>
</dbReference>
<dbReference type="Gene3D" id="3.40.630.10">
    <property type="entry name" value="Zn peptidases"/>
    <property type="match status" value="2"/>
</dbReference>
<evidence type="ECO:0000313" key="4">
    <source>
        <dbReference type="EMBL" id="GAA0875578.1"/>
    </source>
</evidence>
<comment type="caution">
    <text evidence="4">The sequence shown here is derived from an EMBL/GenBank/DDBJ whole genome shotgun (WGS) entry which is preliminary data.</text>
</comment>
<evidence type="ECO:0000256" key="1">
    <source>
        <dbReference type="ARBA" id="ARBA00022723"/>
    </source>
</evidence>
<sequence>MMDFELLEKLVAVRGTSGDEISIKEFLIDYITSHQSNWKQQPEIIQGEEFQDAIILVFGQPKTAIFAHIDTIGFMTGYDKNLIKIGGPRIIDGIQLVGSDSQGEIETELLVIEEEDGSSHINYVYDREIDRGTPLSFKPDFRLTDTHVQSPYMDNRLGVWVALQVAKELENGIIVFSTYEEHGGGSVGFLGKYIYEKYNVRQALISDITWVTDGVHHGKGVAISMRDSGIPRRKYLNRIIDIAKTSSVPFQLEVESAGGSDGTMLQKTDLPFDWCFIGAPEDNVHSPDEKVALSDIQSMIDLYQLLMKKL</sequence>
<evidence type="ECO:0008006" key="6">
    <source>
        <dbReference type="Google" id="ProtNLM"/>
    </source>
</evidence>
<dbReference type="InterPro" id="IPR008007">
    <property type="entry name" value="Peptidase_M42"/>
</dbReference>
<dbReference type="SUPFAM" id="SSF53187">
    <property type="entry name" value="Zn-dependent exopeptidases"/>
    <property type="match status" value="1"/>
</dbReference>
<proteinExistence type="inferred from homology"/>
<dbReference type="PANTHER" id="PTHR32481">
    <property type="entry name" value="AMINOPEPTIDASE"/>
    <property type="match status" value="1"/>
</dbReference>
<dbReference type="PIRSF" id="PIRSF001123">
    <property type="entry name" value="PepA_GA"/>
    <property type="match status" value="1"/>
</dbReference>
<evidence type="ECO:0000256" key="3">
    <source>
        <dbReference type="PIRNR" id="PIRNR001123"/>
    </source>
</evidence>